<evidence type="ECO:0000256" key="4">
    <source>
        <dbReference type="PROSITE-ProRule" id="PRU00473"/>
    </source>
</evidence>
<evidence type="ECO:0000313" key="8">
    <source>
        <dbReference type="Proteomes" id="UP000092503"/>
    </source>
</evidence>
<evidence type="ECO:0000256" key="5">
    <source>
        <dbReference type="SAM" id="MobiDB-lite"/>
    </source>
</evidence>
<dbReference type="AlphaFoldDB" id="A0A1C3NG72"/>
<comment type="subcellular location">
    <subcellularLocation>
        <location evidence="1">Cell outer membrane</location>
    </subcellularLocation>
</comment>
<dbReference type="GO" id="GO:0009279">
    <property type="term" value="C:cell outer membrane"/>
    <property type="evidence" value="ECO:0007669"/>
    <property type="project" value="UniProtKB-SubCell"/>
</dbReference>
<dbReference type="PANTHER" id="PTHR30329:SF21">
    <property type="entry name" value="LIPOPROTEIN YIAD-RELATED"/>
    <property type="match status" value="1"/>
</dbReference>
<dbReference type="Gene3D" id="3.30.1330.60">
    <property type="entry name" value="OmpA-like domain"/>
    <property type="match status" value="1"/>
</dbReference>
<feature type="domain" description="OmpA-like" evidence="6">
    <location>
        <begin position="1"/>
        <end position="88"/>
    </location>
</feature>
<keyword evidence="2 4" id="KW-0472">Membrane</keyword>
<evidence type="ECO:0000313" key="7">
    <source>
        <dbReference type="EMBL" id="SBV49373.1"/>
    </source>
</evidence>
<reference evidence="7 8" key="1">
    <citation type="submission" date="2016-06" db="EMBL/GenBank/DDBJ databases">
        <authorList>
            <person name="Kjaerup R.B."/>
            <person name="Dalgaard T.S."/>
            <person name="Juul-Madsen H.R."/>
        </authorList>
    </citation>
    <scope>NUCLEOTIDE SEQUENCE [LARGE SCALE GENOMIC DNA]</scope>
    <source>
        <strain evidence="7">LMG947</strain>
    </source>
</reference>
<dbReference type="InterPro" id="IPR006664">
    <property type="entry name" value="OMP_bac"/>
</dbReference>
<dbReference type="PANTHER" id="PTHR30329">
    <property type="entry name" value="STATOR ELEMENT OF FLAGELLAR MOTOR COMPLEX"/>
    <property type="match status" value="1"/>
</dbReference>
<dbReference type="PRINTS" id="PR01021">
    <property type="entry name" value="OMPADOMAIN"/>
</dbReference>
<sequence length="88" mass="9537">MNDRILFDFDKSDIRPDAVRVIDTMGAALAKVSAKDMQVPGHTDAKGSDDDNQALSEPRANAVLAVLRARCRAGGQRKRLWRIAAGCA</sequence>
<dbReference type="InterPro" id="IPR050330">
    <property type="entry name" value="Bact_OuterMem_StrucFunc"/>
</dbReference>
<dbReference type="InterPro" id="IPR036737">
    <property type="entry name" value="OmpA-like_sf"/>
</dbReference>
<dbReference type="STRING" id="56449.XBLMG947_0145"/>
<proteinExistence type="predicted"/>
<dbReference type="EMBL" id="FLTX01000003">
    <property type="protein sequence ID" value="SBV49373.1"/>
    <property type="molecule type" value="Genomic_DNA"/>
</dbReference>
<keyword evidence="7" id="KW-0449">Lipoprotein</keyword>
<protein>
    <submittedName>
        <fullName evidence="7">OmpA family outer membrane lipoprotein</fullName>
    </submittedName>
</protein>
<dbReference type="Pfam" id="PF00691">
    <property type="entry name" value="OmpA"/>
    <property type="match status" value="1"/>
</dbReference>
<organism evidence="7 8">
    <name type="scientific">Xanthomonas bromi</name>
    <dbReference type="NCBI Taxonomy" id="56449"/>
    <lineage>
        <taxon>Bacteria</taxon>
        <taxon>Pseudomonadati</taxon>
        <taxon>Pseudomonadota</taxon>
        <taxon>Gammaproteobacteria</taxon>
        <taxon>Lysobacterales</taxon>
        <taxon>Lysobacteraceae</taxon>
        <taxon>Xanthomonas</taxon>
    </lineage>
</organism>
<dbReference type="InterPro" id="IPR006665">
    <property type="entry name" value="OmpA-like"/>
</dbReference>
<dbReference type="SUPFAM" id="SSF103088">
    <property type="entry name" value="OmpA-like"/>
    <property type="match status" value="1"/>
</dbReference>
<dbReference type="CDD" id="cd07185">
    <property type="entry name" value="OmpA_C-like"/>
    <property type="match status" value="1"/>
</dbReference>
<name>A0A1C3NG72_9XANT</name>
<gene>
    <name evidence="7" type="ORF">XBLMG947_0145</name>
</gene>
<dbReference type="Proteomes" id="UP000092503">
    <property type="component" value="Unassembled WGS sequence"/>
</dbReference>
<keyword evidence="3" id="KW-0998">Cell outer membrane</keyword>
<evidence type="ECO:0000256" key="1">
    <source>
        <dbReference type="ARBA" id="ARBA00004442"/>
    </source>
</evidence>
<evidence type="ECO:0000256" key="3">
    <source>
        <dbReference type="ARBA" id="ARBA00023237"/>
    </source>
</evidence>
<dbReference type="PROSITE" id="PS51123">
    <property type="entry name" value="OMPA_2"/>
    <property type="match status" value="1"/>
</dbReference>
<evidence type="ECO:0000256" key="2">
    <source>
        <dbReference type="ARBA" id="ARBA00023136"/>
    </source>
</evidence>
<feature type="region of interest" description="Disordered" evidence="5">
    <location>
        <begin position="36"/>
        <end position="55"/>
    </location>
</feature>
<accession>A0A1C3NG72</accession>
<evidence type="ECO:0000259" key="6">
    <source>
        <dbReference type="PROSITE" id="PS51123"/>
    </source>
</evidence>